<comment type="caution">
    <text evidence="3">The sequence shown here is derived from an EMBL/GenBank/DDBJ whole genome shotgun (WGS) entry which is preliminary data.</text>
</comment>
<dbReference type="GO" id="GO:0015562">
    <property type="term" value="F:efflux transmembrane transporter activity"/>
    <property type="evidence" value="ECO:0007669"/>
    <property type="project" value="InterPro"/>
</dbReference>
<evidence type="ECO:0000313" key="3">
    <source>
        <dbReference type="EMBL" id="MBH0114110.1"/>
    </source>
</evidence>
<comment type="similarity">
    <text evidence="1 2">Belongs to the outer membrane factor (OMF) (TC 1.B.17) family.</text>
</comment>
<dbReference type="NCBIfam" id="TIGR01845">
    <property type="entry name" value="outer_NodT"/>
    <property type="match status" value="1"/>
</dbReference>
<dbReference type="PANTHER" id="PTHR30203">
    <property type="entry name" value="OUTER MEMBRANE CATION EFFLUX PROTEIN"/>
    <property type="match status" value="1"/>
</dbReference>
<dbReference type="Gene3D" id="1.20.1600.10">
    <property type="entry name" value="Outer membrane efflux proteins (OEP)"/>
    <property type="match status" value="1"/>
</dbReference>
<reference evidence="3" key="1">
    <citation type="submission" date="2020-11" db="EMBL/GenBank/DDBJ databases">
        <title>Novosphingobium aureum sp. nov., a marine bacterium isolated from sediment of a salt flat.</title>
        <authorList>
            <person name="Yoo Y."/>
            <person name="Kim J.-J."/>
        </authorList>
    </citation>
    <scope>NUCLEOTIDE SEQUENCE</scope>
    <source>
        <strain evidence="3">YJ-S2-02</strain>
    </source>
</reference>
<feature type="chain" id="PRO_5038166587" evidence="2">
    <location>
        <begin position="20"/>
        <end position="515"/>
    </location>
</feature>
<protein>
    <submittedName>
        <fullName evidence="3">Efflux transporter outer membrane subunit</fullName>
    </submittedName>
</protein>
<dbReference type="RefSeq" id="WP_197165172.1">
    <property type="nucleotide sequence ID" value="NZ_JADZGI010000002.1"/>
</dbReference>
<keyword evidence="2" id="KW-0812">Transmembrane</keyword>
<evidence type="ECO:0000256" key="2">
    <source>
        <dbReference type="RuleBase" id="RU362097"/>
    </source>
</evidence>
<evidence type="ECO:0000256" key="1">
    <source>
        <dbReference type="ARBA" id="ARBA00007613"/>
    </source>
</evidence>
<keyword evidence="2" id="KW-0732">Signal</keyword>
<dbReference type="EMBL" id="JADZGI010000002">
    <property type="protein sequence ID" value="MBH0114110.1"/>
    <property type="molecule type" value="Genomic_DNA"/>
</dbReference>
<evidence type="ECO:0000313" key="4">
    <source>
        <dbReference type="Proteomes" id="UP000617634"/>
    </source>
</evidence>
<dbReference type="PROSITE" id="PS51257">
    <property type="entry name" value="PROKAR_LIPOPROTEIN"/>
    <property type="match status" value="1"/>
</dbReference>
<comment type="subcellular location">
    <subcellularLocation>
        <location evidence="2">Cell membrane</location>
        <topology evidence="2">Lipid-anchor</topology>
    </subcellularLocation>
</comment>
<dbReference type="AlphaFoldDB" id="A0A931HDJ7"/>
<keyword evidence="2" id="KW-0449">Lipoprotein</keyword>
<sequence>MNARTLRLAGSLLAITALAGCAVGPDYDGPPEVASAATTRGHFARASDPAFAAAPGLARWWESLDDPLLTALVDEALAGSPTIEAAEARIREARGKLAEGKSGLYPSISPNALYVHAVLPGSGIGGSSSESSDSGGESGSSGGSSALDFYNIGANASWEPDLFGAKRRGIEASQATLGQREAELADAQVSLSAQVAQSYVNLRDVQERLRLNRASIALQRRSLELTRQRLAAGTASQLEVERLQGELASTEAQAVPLDAQEAIYKDALAVLTGRVPGELDARLEAGASEGSGKGVPVPLPPASVPIGDPAMLIAHRPDVRAAERGLAAGTAGIGSAEAQRMPGISFMGILGLGGTSPGDVLDPDNLAALLMPQISWPLLDFGKGRSVVDQAEARRDAAAAQYRQSVLEALQDAEDSLARFGATRRQLAGLVASQRSADEASRLNRQRFQAGTSSLIDQLDIERQALSAATSVAQAKAQLTIDYIAVNKALGLGWSDPGAGSAQAGVARQERKAGG</sequence>
<feature type="signal peptide" evidence="2">
    <location>
        <begin position="1"/>
        <end position="19"/>
    </location>
</feature>
<dbReference type="PANTHER" id="PTHR30203:SF25">
    <property type="entry name" value="OUTER MEMBRANE PROTEIN-RELATED"/>
    <property type="match status" value="1"/>
</dbReference>
<dbReference type="Gene3D" id="2.20.200.10">
    <property type="entry name" value="Outer membrane efflux proteins (OEP)"/>
    <property type="match status" value="1"/>
</dbReference>
<proteinExistence type="inferred from homology"/>
<keyword evidence="4" id="KW-1185">Reference proteome</keyword>
<keyword evidence="2" id="KW-0472">Membrane</keyword>
<dbReference type="InterPro" id="IPR010131">
    <property type="entry name" value="MdtP/NodT-like"/>
</dbReference>
<dbReference type="Pfam" id="PF02321">
    <property type="entry name" value="OEP"/>
    <property type="match status" value="2"/>
</dbReference>
<dbReference type="Proteomes" id="UP000617634">
    <property type="component" value="Unassembled WGS sequence"/>
</dbReference>
<name>A0A931HDJ7_9SPHN</name>
<dbReference type="InterPro" id="IPR003423">
    <property type="entry name" value="OMP_efflux"/>
</dbReference>
<keyword evidence="2" id="KW-0564">Palmitate</keyword>
<organism evidence="3 4">
    <name type="scientific">Novosphingobium aureum</name>
    <dbReference type="NCBI Taxonomy" id="2792964"/>
    <lineage>
        <taxon>Bacteria</taxon>
        <taxon>Pseudomonadati</taxon>
        <taxon>Pseudomonadota</taxon>
        <taxon>Alphaproteobacteria</taxon>
        <taxon>Sphingomonadales</taxon>
        <taxon>Sphingomonadaceae</taxon>
        <taxon>Novosphingobium</taxon>
    </lineage>
</organism>
<dbReference type="GO" id="GO:0005886">
    <property type="term" value="C:plasma membrane"/>
    <property type="evidence" value="ECO:0007669"/>
    <property type="project" value="UniProtKB-SubCell"/>
</dbReference>
<dbReference type="SUPFAM" id="SSF56954">
    <property type="entry name" value="Outer membrane efflux proteins (OEP)"/>
    <property type="match status" value="1"/>
</dbReference>
<accession>A0A931HDJ7</accession>
<gene>
    <name evidence="3" type="ORF">I5E68_14290</name>
</gene>
<keyword evidence="2" id="KW-1134">Transmembrane beta strand</keyword>